<dbReference type="PROSITE" id="PS51677">
    <property type="entry name" value="NODB"/>
    <property type="match status" value="1"/>
</dbReference>
<feature type="compositionally biased region" description="Gly residues" evidence="1">
    <location>
        <begin position="337"/>
        <end position="367"/>
    </location>
</feature>
<dbReference type="InterPro" id="IPR002509">
    <property type="entry name" value="NODB_dom"/>
</dbReference>
<dbReference type="SUPFAM" id="SSF88713">
    <property type="entry name" value="Glycoside hydrolase/deacetylase"/>
    <property type="match status" value="1"/>
</dbReference>
<dbReference type="InterPro" id="IPR011330">
    <property type="entry name" value="Glyco_hydro/deAcase_b/a-brl"/>
</dbReference>
<name>A0ABQ4DSG8_9ACTN</name>
<evidence type="ECO:0000313" key="4">
    <source>
        <dbReference type="Proteomes" id="UP000646749"/>
    </source>
</evidence>
<feature type="domain" description="NodB homology" evidence="2">
    <location>
        <begin position="129"/>
        <end position="312"/>
    </location>
</feature>
<feature type="region of interest" description="Disordered" evidence="1">
    <location>
        <begin position="28"/>
        <end position="123"/>
    </location>
</feature>
<feature type="compositionally biased region" description="Gly residues" evidence="1">
    <location>
        <begin position="69"/>
        <end position="78"/>
    </location>
</feature>
<sequence length="404" mass="40663">MLAVATVVTATVLGGAYALGHTLGRPGGPLAVPESRAQHEADLRSGEQPDGGSGNRSGGATEKRADPGQPGGPAGGRTGPVLPAPPTPTPGGTPKPRSTDPDRTQPYAPPQLPAEPGGPYGARVSTGARYVALTFDDGPDPRYTPQILDILREYHVRATFCLVGQNAQAYPELVRAIVADGHTLCNHSWTHDVKLGSRPSATILADLVRTNEAIRAAVPDARIAYFRQPGGAWTASVVAAAQQLGMTSLHWAVDPQDWTRPGSGAIAARVTAGIAPGAIVLLHDAGGNRQGTVIALYWLLPDLGRQYALAALPTGPPQTTPPSTNQPPLAPPASGPAPGGGPTQGSGPASGGGSAPGGGQPGTGTPPGGLPATRTPTGGQSSTGDPEVGQPATGDPVGGRPVRF</sequence>
<feature type="region of interest" description="Disordered" evidence="1">
    <location>
        <begin position="311"/>
        <end position="404"/>
    </location>
</feature>
<gene>
    <name evidence="3" type="ORF">Pen02_03380</name>
</gene>
<dbReference type="Pfam" id="PF01522">
    <property type="entry name" value="Polysacc_deac_1"/>
    <property type="match status" value="1"/>
</dbReference>
<accession>A0ABQ4DSG8</accession>
<feature type="compositionally biased region" description="Basic and acidic residues" evidence="1">
    <location>
        <begin position="36"/>
        <end position="47"/>
    </location>
</feature>
<dbReference type="CDD" id="cd10917">
    <property type="entry name" value="CE4_NodB_like_6s_7s"/>
    <property type="match status" value="1"/>
</dbReference>
<keyword evidence="4" id="KW-1185">Reference proteome</keyword>
<proteinExistence type="predicted"/>
<dbReference type="Gene3D" id="3.20.20.370">
    <property type="entry name" value="Glycoside hydrolase/deacetylase"/>
    <property type="match status" value="1"/>
</dbReference>
<dbReference type="PANTHER" id="PTHR10587">
    <property type="entry name" value="GLYCOSYL TRANSFERASE-RELATED"/>
    <property type="match status" value="1"/>
</dbReference>
<dbReference type="Proteomes" id="UP000646749">
    <property type="component" value="Unassembled WGS sequence"/>
</dbReference>
<evidence type="ECO:0000259" key="2">
    <source>
        <dbReference type="PROSITE" id="PS51677"/>
    </source>
</evidence>
<feature type="compositionally biased region" description="Pro residues" evidence="1">
    <location>
        <begin position="82"/>
        <end position="93"/>
    </location>
</feature>
<feature type="compositionally biased region" description="Low complexity" evidence="1">
    <location>
        <begin position="370"/>
        <end position="379"/>
    </location>
</feature>
<dbReference type="InterPro" id="IPR050248">
    <property type="entry name" value="Polysacc_deacetylase_ArnD"/>
</dbReference>
<organism evidence="3 4">
    <name type="scientific">Plantactinospora endophytica</name>
    <dbReference type="NCBI Taxonomy" id="673535"/>
    <lineage>
        <taxon>Bacteria</taxon>
        <taxon>Bacillati</taxon>
        <taxon>Actinomycetota</taxon>
        <taxon>Actinomycetes</taxon>
        <taxon>Micromonosporales</taxon>
        <taxon>Micromonosporaceae</taxon>
        <taxon>Plantactinospora</taxon>
    </lineage>
</organism>
<evidence type="ECO:0000313" key="3">
    <source>
        <dbReference type="EMBL" id="GIG85402.1"/>
    </source>
</evidence>
<reference evidence="3 4" key="1">
    <citation type="submission" date="2021-01" db="EMBL/GenBank/DDBJ databases">
        <title>Whole genome shotgun sequence of Plantactinospora endophytica NBRC 110450.</title>
        <authorList>
            <person name="Komaki H."/>
            <person name="Tamura T."/>
        </authorList>
    </citation>
    <scope>NUCLEOTIDE SEQUENCE [LARGE SCALE GENOMIC DNA]</scope>
    <source>
        <strain evidence="3 4">NBRC 110450</strain>
    </source>
</reference>
<protein>
    <recommendedName>
        <fullName evidence="2">NodB homology domain-containing protein</fullName>
    </recommendedName>
</protein>
<comment type="caution">
    <text evidence="3">The sequence shown here is derived from an EMBL/GenBank/DDBJ whole genome shotgun (WGS) entry which is preliminary data.</text>
</comment>
<feature type="compositionally biased region" description="Pro residues" evidence="1">
    <location>
        <begin position="314"/>
        <end position="335"/>
    </location>
</feature>
<dbReference type="EMBL" id="BONW01000001">
    <property type="protein sequence ID" value="GIG85402.1"/>
    <property type="molecule type" value="Genomic_DNA"/>
</dbReference>
<evidence type="ECO:0000256" key="1">
    <source>
        <dbReference type="SAM" id="MobiDB-lite"/>
    </source>
</evidence>